<dbReference type="EMBL" id="KM982401">
    <property type="protein sequence ID" value="AKI79585.1"/>
    <property type="molecule type" value="Genomic_DNA"/>
</dbReference>
<dbReference type="Gene3D" id="1.25.40.20">
    <property type="entry name" value="Ankyrin repeat-containing domain"/>
    <property type="match status" value="1"/>
</dbReference>
<keyword evidence="2" id="KW-0040">ANK repeat</keyword>
<dbReference type="PANTHER" id="PTHR24188">
    <property type="entry name" value="ANKYRIN REPEAT PROTEIN"/>
    <property type="match status" value="1"/>
</dbReference>
<organismHost>
    <name type="scientific">Acanthamoeba polyphaga</name>
    <name type="common">Amoeba</name>
    <dbReference type="NCBI Taxonomy" id="5757"/>
</organismHost>
<evidence type="ECO:0000313" key="4">
    <source>
        <dbReference type="Proteomes" id="UP000241474"/>
    </source>
</evidence>
<dbReference type="PANTHER" id="PTHR24188:SF29">
    <property type="entry name" value="GH09064P"/>
    <property type="match status" value="1"/>
</dbReference>
<dbReference type="InterPro" id="IPR036770">
    <property type="entry name" value="Ankyrin_rpt-contain_sf"/>
</dbReference>
<evidence type="ECO:0000256" key="1">
    <source>
        <dbReference type="ARBA" id="ARBA00022737"/>
    </source>
</evidence>
<dbReference type="InterPro" id="IPR002110">
    <property type="entry name" value="Ankyrin_rpt"/>
</dbReference>
<sequence>MSDIYYQLPVEIWLQIIFFSDNINLLFVDKNFFGLIKLINDKKPIIKKIINQNYFDVLRYAIKNCIGIFGDNFMEDCLRQSFYDGQLYIADYLVDKGADIYSMGNLYFITTNETENHNNFQYVDGLNVLQGKFNKKNGFYVHKPETICQYLNHNIYLRDVYLPKGKTGFKKFKLENYYVANMIVLGKQRNLIDLDTWKYMIYHGTIITEGVIEYCRINKCTKIVDYLLDCLIETNHNIDIYTACKNGYTKLAIHYIKNSIICREIRYYIMSRGTYWTDNKSENINHEHIANLATQNGHIEILKYLVEEKYELVGNLYIIMFLACQYGHLEIIKYLVELGVDIRQGLDAFIYLLWQGSYFNILKYLLTVDSDIINIINKVDYNGWFKMYLKDPLSIDSNHYIHPYTISELKCRINSPICKPIYYLRNKSIGTIDFDDFNDIDGFND</sequence>
<name>A0A0G2Y1M8_MIMIV</name>
<dbReference type="SMART" id="SM00248">
    <property type="entry name" value="ANK"/>
    <property type="match status" value="3"/>
</dbReference>
<protein>
    <submittedName>
        <fullName evidence="3">Putative ankyrin repeat protein</fullName>
    </submittedName>
</protein>
<proteinExistence type="predicted"/>
<dbReference type="SUPFAM" id="SSF48403">
    <property type="entry name" value="Ankyrin repeat"/>
    <property type="match status" value="1"/>
</dbReference>
<evidence type="ECO:0000313" key="3">
    <source>
        <dbReference type="EMBL" id="AKI79585.1"/>
    </source>
</evidence>
<reference evidence="3 4" key="1">
    <citation type="submission" date="2014-10" db="EMBL/GenBank/DDBJ databases">
        <title>Pan-genome analysis of Brazilian lineage A amoebal mimiviruses.</title>
        <authorList>
            <person name="Assis F.L."/>
            <person name="Abrahao J.S."/>
            <person name="Kroon E.G."/>
            <person name="Dornas F.P."/>
            <person name="Andrade K.R."/>
            <person name="Borato P.V.M."/>
            <person name="Pilotto M.R."/>
            <person name="Benamar S."/>
            <person name="LaScola B."/>
            <person name="Colson P."/>
        </authorList>
    </citation>
    <scope>NUCLEOTIDE SEQUENCE [LARGE SCALE GENOMIC DNA]</scope>
    <source>
        <strain evidence="3 4">Oyster</strain>
    </source>
</reference>
<accession>A0A0G2Y1M8</accession>
<dbReference type="Pfam" id="PF12796">
    <property type="entry name" value="Ank_2"/>
    <property type="match status" value="1"/>
</dbReference>
<organism evidence="3 4">
    <name type="scientific">Acanthamoeba polyphaga mimivirus</name>
    <name type="common">APMV</name>
    <dbReference type="NCBI Taxonomy" id="212035"/>
    <lineage>
        <taxon>Viruses</taxon>
        <taxon>Varidnaviria</taxon>
        <taxon>Bamfordvirae</taxon>
        <taxon>Nucleocytoviricota</taxon>
        <taxon>Megaviricetes</taxon>
        <taxon>Imitervirales</taxon>
        <taxon>Mimiviridae</taxon>
        <taxon>Megamimivirinae</taxon>
        <taxon>Mimivirus</taxon>
        <taxon>Mimivirus bradfordmassiliense</taxon>
    </lineage>
</organism>
<dbReference type="Proteomes" id="UP000241474">
    <property type="component" value="Segment"/>
</dbReference>
<keyword evidence="1" id="KW-0677">Repeat</keyword>
<evidence type="ECO:0000256" key="2">
    <source>
        <dbReference type="ARBA" id="ARBA00023043"/>
    </source>
</evidence>